<dbReference type="EMBL" id="SCEB01214950">
    <property type="protein sequence ID" value="RXM32108.1"/>
    <property type="molecule type" value="Genomic_DNA"/>
</dbReference>
<evidence type="ECO:0000313" key="1">
    <source>
        <dbReference type="EMBL" id="RXM32108.1"/>
    </source>
</evidence>
<proteinExistence type="predicted"/>
<sequence>MPEPTPLKTYSTRKGSLILYSEDLALSSWQPGRPGRKRKGLQGHVWYGQDMELELHTLRDLTAATLAYGNKQRTQNHSYQYELSTAPWPYKALPGCLPTLETVHEGFPCWQDSGGLPKPEDSLASLAGGPTVGLPPIVGRKGPALQSSMACFKANSKDSKDIPTGVVRGGLPEELRECYKGISVGSLIMGPEGQIICLSLLGPITDYGVGLHLDDLTQNGA</sequence>
<dbReference type="InterPro" id="IPR031440">
    <property type="entry name" value="DUF4670"/>
</dbReference>
<dbReference type="PANTHER" id="PTHR21937">
    <property type="entry name" value="CCDC66 DOMAIN-CONTAINING PROTEIN"/>
    <property type="match status" value="1"/>
</dbReference>
<keyword evidence="2" id="KW-1185">Reference proteome</keyword>
<organism evidence="1 2">
    <name type="scientific">Acipenser ruthenus</name>
    <name type="common">Sterlet sturgeon</name>
    <dbReference type="NCBI Taxonomy" id="7906"/>
    <lineage>
        <taxon>Eukaryota</taxon>
        <taxon>Metazoa</taxon>
        <taxon>Chordata</taxon>
        <taxon>Craniata</taxon>
        <taxon>Vertebrata</taxon>
        <taxon>Euteleostomi</taxon>
        <taxon>Actinopterygii</taxon>
        <taxon>Chondrostei</taxon>
        <taxon>Acipenseriformes</taxon>
        <taxon>Acipenseridae</taxon>
        <taxon>Acipenser</taxon>
    </lineage>
</organism>
<reference evidence="1 2" key="1">
    <citation type="submission" date="2019-01" db="EMBL/GenBank/DDBJ databases">
        <title>Draft Genome and Complete Hox-Cluster Characterization of the Sterlet Sturgeon (Acipenser ruthenus).</title>
        <authorList>
            <person name="Wei Q."/>
        </authorList>
    </citation>
    <scope>NUCLEOTIDE SEQUENCE [LARGE SCALE GENOMIC DNA]</scope>
    <source>
        <strain evidence="1">WHYD16114868_AA</strain>
        <tissue evidence="1">Blood</tissue>
    </source>
</reference>
<name>A0A444UAB7_ACIRT</name>
<dbReference type="Proteomes" id="UP000289886">
    <property type="component" value="Unassembled WGS sequence"/>
</dbReference>
<protein>
    <submittedName>
        <fullName evidence="1">Uncharacterized protein</fullName>
    </submittedName>
</protein>
<comment type="caution">
    <text evidence="1">The sequence shown here is derived from an EMBL/GenBank/DDBJ whole genome shotgun (WGS) entry which is preliminary data.</text>
</comment>
<gene>
    <name evidence="1" type="ORF">EOD39_1551</name>
</gene>
<accession>A0A444UAB7</accession>
<dbReference type="AlphaFoldDB" id="A0A444UAB7"/>
<evidence type="ECO:0000313" key="2">
    <source>
        <dbReference type="Proteomes" id="UP000289886"/>
    </source>
</evidence>
<dbReference type="PANTHER" id="PTHR21937:SF5">
    <property type="entry name" value="GENE 973-RELATED"/>
    <property type="match status" value="1"/>
</dbReference>